<protein>
    <submittedName>
        <fullName evidence="2">Uncharacterized protein</fullName>
    </submittedName>
</protein>
<dbReference type="Proteomes" id="UP000622166">
    <property type="component" value="Unassembled WGS sequence"/>
</dbReference>
<reference evidence="2" key="1">
    <citation type="journal article" date="2014" name="Int. J. Syst. Evol. Microbiol.">
        <title>Complete genome sequence of Corynebacterium casei LMG S-19264T (=DSM 44701T), isolated from a smear-ripened cheese.</title>
        <authorList>
            <consortium name="US DOE Joint Genome Institute (JGI-PGF)"/>
            <person name="Walter F."/>
            <person name="Albersmeier A."/>
            <person name="Kalinowski J."/>
            <person name="Ruckert C."/>
        </authorList>
    </citation>
    <scope>NUCLEOTIDE SEQUENCE</scope>
    <source>
        <strain evidence="2">JCM 4815</strain>
    </source>
</reference>
<evidence type="ECO:0000313" key="2">
    <source>
        <dbReference type="EMBL" id="GGZ31359.1"/>
    </source>
</evidence>
<accession>A0A918Q2M3</accession>
<name>A0A918Q2M3_9ACTN</name>
<evidence type="ECO:0000256" key="1">
    <source>
        <dbReference type="SAM" id="MobiDB-lite"/>
    </source>
</evidence>
<gene>
    <name evidence="2" type="ORF">GCM10010365_60100</name>
</gene>
<keyword evidence="3" id="KW-1185">Reference proteome</keyword>
<feature type="compositionally biased region" description="Basic and acidic residues" evidence="1">
    <location>
        <begin position="40"/>
        <end position="50"/>
    </location>
</feature>
<evidence type="ECO:0000313" key="3">
    <source>
        <dbReference type="Proteomes" id="UP000622166"/>
    </source>
</evidence>
<proteinExistence type="predicted"/>
<organism evidence="2 3">
    <name type="scientific">Streptomyces poonensis</name>
    <dbReference type="NCBI Taxonomy" id="68255"/>
    <lineage>
        <taxon>Bacteria</taxon>
        <taxon>Bacillati</taxon>
        <taxon>Actinomycetota</taxon>
        <taxon>Actinomycetes</taxon>
        <taxon>Kitasatosporales</taxon>
        <taxon>Streptomycetaceae</taxon>
        <taxon>Streptomyces</taxon>
    </lineage>
</organism>
<feature type="region of interest" description="Disordered" evidence="1">
    <location>
        <begin position="1"/>
        <end position="80"/>
    </location>
</feature>
<comment type="caution">
    <text evidence="2">The sequence shown here is derived from an EMBL/GenBank/DDBJ whole genome shotgun (WGS) entry which is preliminary data.</text>
</comment>
<sequence>MTGRIGDGLDRRRAGPAVVTPGPEACAGAGSARALPSRSGQDRELREYRMPDGLSRPDPGTGSRARRRGEAVEGRPLQRP</sequence>
<dbReference type="AlphaFoldDB" id="A0A918Q2M3"/>
<reference evidence="2" key="2">
    <citation type="submission" date="2020-09" db="EMBL/GenBank/DDBJ databases">
        <authorList>
            <person name="Sun Q."/>
            <person name="Ohkuma M."/>
        </authorList>
    </citation>
    <scope>NUCLEOTIDE SEQUENCE</scope>
    <source>
        <strain evidence="2">JCM 4815</strain>
    </source>
</reference>
<dbReference type="EMBL" id="BMVW01000015">
    <property type="protein sequence ID" value="GGZ31359.1"/>
    <property type="molecule type" value="Genomic_DNA"/>
</dbReference>